<sequence length="170" mass="17924">MNAEKLKQIQAPLKARYADDSASALDTQRAVGKIDCEGLTCHVETHCATPGMTTSSLHIMAGGDGSHACAGDMLLQSLVACSGVTFAAVSTAMGLTISSASVEARGTMDFRGTLGVDREAPVGLTSIELIFDISSDEPDEKIDKLIQLTERYCVVLQTISKGANVSCQRR</sequence>
<dbReference type="AlphaFoldDB" id="A0A1P8WS19"/>
<dbReference type="KEGG" id="fmr:Fuma_06528"/>
<keyword evidence="2" id="KW-1185">Reference proteome</keyword>
<dbReference type="PANTHER" id="PTHR35368:SF1">
    <property type="entry name" value="HYDROPEROXIDE REDUCTASE"/>
    <property type="match status" value="1"/>
</dbReference>
<dbReference type="InterPro" id="IPR015946">
    <property type="entry name" value="KH_dom-like_a/b"/>
</dbReference>
<dbReference type="Proteomes" id="UP000187735">
    <property type="component" value="Chromosome"/>
</dbReference>
<name>A0A1P8WS19_9PLAN</name>
<proteinExistence type="predicted"/>
<accession>A0A1P8WS19</accession>
<reference evidence="1 2" key="1">
    <citation type="journal article" date="2016" name="Front. Microbiol.">
        <title>Fuerstia marisgermanicae gen. nov., sp. nov., an Unusual Member of the Phylum Planctomycetes from the German Wadden Sea.</title>
        <authorList>
            <person name="Kohn T."/>
            <person name="Heuer A."/>
            <person name="Jogler M."/>
            <person name="Vollmers J."/>
            <person name="Boedeker C."/>
            <person name="Bunk B."/>
            <person name="Rast P."/>
            <person name="Borchert D."/>
            <person name="Glockner I."/>
            <person name="Freese H.M."/>
            <person name="Klenk H.P."/>
            <person name="Overmann J."/>
            <person name="Kaster A.K."/>
            <person name="Rohde M."/>
            <person name="Wiegand S."/>
            <person name="Jogler C."/>
        </authorList>
    </citation>
    <scope>NUCLEOTIDE SEQUENCE [LARGE SCALE GENOMIC DNA]</scope>
    <source>
        <strain evidence="1 2">NH11</strain>
    </source>
</reference>
<dbReference type="Pfam" id="PF02566">
    <property type="entry name" value="OsmC"/>
    <property type="match status" value="1"/>
</dbReference>
<evidence type="ECO:0000313" key="2">
    <source>
        <dbReference type="Proteomes" id="UP000187735"/>
    </source>
</evidence>
<dbReference type="OrthoDB" id="1433018at2"/>
<dbReference type="RefSeq" id="WP_077027826.1">
    <property type="nucleotide sequence ID" value="NZ_CP017641.1"/>
</dbReference>
<dbReference type="STRING" id="1891926.Fuma_06528"/>
<organism evidence="1 2">
    <name type="scientific">Fuerstiella marisgermanici</name>
    <dbReference type="NCBI Taxonomy" id="1891926"/>
    <lineage>
        <taxon>Bacteria</taxon>
        <taxon>Pseudomonadati</taxon>
        <taxon>Planctomycetota</taxon>
        <taxon>Planctomycetia</taxon>
        <taxon>Planctomycetales</taxon>
        <taxon>Planctomycetaceae</taxon>
        <taxon>Fuerstiella</taxon>
    </lineage>
</organism>
<dbReference type="InterPro" id="IPR036102">
    <property type="entry name" value="OsmC/Ohrsf"/>
</dbReference>
<dbReference type="EMBL" id="CP017641">
    <property type="protein sequence ID" value="APZ96854.1"/>
    <property type="molecule type" value="Genomic_DNA"/>
</dbReference>
<gene>
    <name evidence="1" type="ORF">Fuma_06528</name>
</gene>
<dbReference type="Gene3D" id="3.30.300.20">
    <property type="match status" value="1"/>
</dbReference>
<dbReference type="SUPFAM" id="SSF82784">
    <property type="entry name" value="OsmC-like"/>
    <property type="match status" value="1"/>
</dbReference>
<dbReference type="InterPro" id="IPR003718">
    <property type="entry name" value="OsmC/Ohr_fam"/>
</dbReference>
<evidence type="ECO:0000313" key="1">
    <source>
        <dbReference type="EMBL" id="APZ96854.1"/>
    </source>
</evidence>
<dbReference type="PANTHER" id="PTHR35368">
    <property type="entry name" value="HYDROPEROXIDE REDUCTASE"/>
    <property type="match status" value="1"/>
</dbReference>
<protein>
    <submittedName>
        <fullName evidence="1">OsmC-like protein</fullName>
    </submittedName>
</protein>
<dbReference type="InterPro" id="IPR052924">
    <property type="entry name" value="OsmC/Ohr_hydroprdx_reductase"/>
</dbReference>